<protein>
    <submittedName>
        <fullName evidence="4">J domain-containing protein</fullName>
    </submittedName>
</protein>
<evidence type="ECO:0000259" key="2">
    <source>
        <dbReference type="PROSITE" id="PS50076"/>
    </source>
</evidence>
<proteinExistence type="predicted"/>
<evidence type="ECO:0000313" key="6">
    <source>
        <dbReference type="Proteomes" id="UP000285295"/>
    </source>
</evidence>
<reference evidence="5 6" key="1">
    <citation type="submission" date="2019-01" db="EMBL/GenBank/DDBJ databases">
        <title>Sinorhodobacter populi sp. nov. isolated from the symptomatic bark tissue of Populus euramericana canker.</title>
        <authorList>
            <person name="Xu G."/>
        </authorList>
    </citation>
    <scope>NUCLEOTIDE SEQUENCE [LARGE SCALE GENOMIC DNA]</scope>
    <source>
        <strain evidence="4 6">D19-10-3-21</strain>
        <strain evidence="3 5">SK2B-1</strain>
    </source>
</reference>
<dbReference type="InterPro" id="IPR002939">
    <property type="entry name" value="DnaJ_C"/>
</dbReference>
<dbReference type="InterPro" id="IPR018253">
    <property type="entry name" value="DnaJ_domain_CS"/>
</dbReference>
<dbReference type="PANTHER" id="PTHR43096:SF52">
    <property type="entry name" value="DNAJ HOMOLOG 1, MITOCHONDRIAL-RELATED"/>
    <property type="match status" value="1"/>
</dbReference>
<dbReference type="PANTHER" id="PTHR43096">
    <property type="entry name" value="DNAJ HOMOLOG 1, MITOCHONDRIAL-RELATED"/>
    <property type="match status" value="1"/>
</dbReference>
<dbReference type="CDD" id="cd06257">
    <property type="entry name" value="DnaJ"/>
    <property type="match status" value="1"/>
</dbReference>
<dbReference type="Pfam" id="PF01556">
    <property type="entry name" value="DnaJ_C"/>
    <property type="match status" value="1"/>
</dbReference>
<gene>
    <name evidence="3" type="ORF">D2T30_06805</name>
    <name evidence="4" type="ORF">D2T31_17920</name>
</gene>
<dbReference type="Proteomes" id="UP000285295">
    <property type="component" value="Unassembled WGS sequence"/>
</dbReference>
<evidence type="ECO:0000256" key="1">
    <source>
        <dbReference type="ARBA" id="ARBA00023186"/>
    </source>
</evidence>
<dbReference type="InterPro" id="IPR036869">
    <property type="entry name" value="J_dom_sf"/>
</dbReference>
<dbReference type="EMBL" id="SAUZ01000006">
    <property type="protein sequence ID" value="RWR22055.1"/>
    <property type="molecule type" value="Genomic_DNA"/>
</dbReference>
<dbReference type="AlphaFoldDB" id="A0A443K323"/>
<dbReference type="PROSITE" id="PS50076">
    <property type="entry name" value="DNAJ_2"/>
    <property type="match status" value="1"/>
</dbReference>
<evidence type="ECO:0000313" key="3">
    <source>
        <dbReference type="EMBL" id="RWR22055.1"/>
    </source>
</evidence>
<dbReference type="Gene3D" id="2.60.260.20">
    <property type="entry name" value="Urease metallochaperone UreE, N-terminal domain"/>
    <property type="match status" value="2"/>
</dbReference>
<dbReference type="PRINTS" id="PR00625">
    <property type="entry name" value="JDOMAIN"/>
</dbReference>
<dbReference type="EMBL" id="SAUX01000024">
    <property type="protein sequence ID" value="RWR27154.1"/>
    <property type="molecule type" value="Genomic_DNA"/>
</dbReference>
<keyword evidence="1" id="KW-0143">Chaperone</keyword>
<name>A0A443K323_9RHOB</name>
<dbReference type="InterPro" id="IPR001623">
    <property type="entry name" value="DnaJ_domain"/>
</dbReference>
<reference evidence="5 6" key="2">
    <citation type="submission" date="2019-01" db="EMBL/GenBank/DDBJ databases">
        <authorList>
            <person name="Li Y."/>
        </authorList>
    </citation>
    <scope>NUCLEOTIDE SEQUENCE [LARGE SCALE GENOMIC DNA]</scope>
    <source>
        <strain evidence="4 6">D19-10-3-21</strain>
        <strain evidence="3 5">SK2B-1</strain>
    </source>
</reference>
<dbReference type="GO" id="GO:0042026">
    <property type="term" value="P:protein refolding"/>
    <property type="evidence" value="ECO:0007669"/>
    <property type="project" value="TreeGrafter"/>
</dbReference>
<dbReference type="PROSITE" id="PS00636">
    <property type="entry name" value="DNAJ_1"/>
    <property type="match status" value="1"/>
</dbReference>
<accession>A0A443K323</accession>
<dbReference type="SUPFAM" id="SSF46565">
    <property type="entry name" value="Chaperone J-domain"/>
    <property type="match status" value="1"/>
</dbReference>
<dbReference type="SMART" id="SM00271">
    <property type="entry name" value="DnaJ"/>
    <property type="match status" value="1"/>
</dbReference>
<evidence type="ECO:0000313" key="4">
    <source>
        <dbReference type="EMBL" id="RWR27154.1"/>
    </source>
</evidence>
<dbReference type="SUPFAM" id="SSF49493">
    <property type="entry name" value="HSP40/DnaJ peptide-binding domain"/>
    <property type="match status" value="2"/>
</dbReference>
<comment type="caution">
    <text evidence="4">The sequence shown here is derived from an EMBL/GenBank/DDBJ whole genome shotgun (WGS) entry which is preliminary data.</text>
</comment>
<dbReference type="CDD" id="cd10747">
    <property type="entry name" value="DnaJ_C"/>
    <property type="match status" value="1"/>
</dbReference>
<dbReference type="Proteomes" id="UP000284476">
    <property type="component" value="Unassembled WGS sequence"/>
</dbReference>
<dbReference type="RefSeq" id="WP_128183342.1">
    <property type="nucleotide sequence ID" value="NZ_JBHRSO010000005.1"/>
</dbReference>
<organism evidence="4 6">
    <name type="scientific">Paenirhodobacter populi</name>
    <dbReference type="NCBI Taxonomy" id="2306993"/>
    <lineage>
        <taxon>Bacteria</taxon>
        <taxon>Pseudomonadati</taxon>
        <taxon>Pseudomonadota</taxon>
        <taxon>Alphaproteobacteria</taxon>
        <taxon>Rhodobacterales</taxon>
        <taxon>Rhodobacter group</taxon>
        <taxon>Paenirhodobacter</taxon>
    </lineage>
</organism>
<dbReference type="InterPro" id="IPR008971">
    <property type="entry name" value="HSP40/DnaJ_pept-bd"/>
</dbReference>
<evidence type="ECO:0000313" key="5">
    <source>
        <dbReference type="Proteomes" id="UP000284476"/>
    </source>
</evidence>
<dbReference type="GO" id="GO:0051082">
    <property type="term" value="F:unfolded protein binding"/>
    <property type="evidence" value="ECO:0007669"/>
    <property type="project" value="InterPro"/>
</dbReference>
<dbReference type="GO" id="GO:0005737">
    <property type="term" value="C:cytoplasm"/>
    <property type="evidence" value="ECO:0007669"/>
    <property type="project" value="TreeGrafter"/>
</dbReference>
<sequence>MADDNKTPYEVLGVAKTASDAEIKKAYRKLAKELHPDLTGGDAAKADRFKAVSAAYDLLRDAEKRRRYDAGEIDASGQERPQEQYYRQYAENDPSGRYEYEGGFDDLGDLFKNAFRGGGRSRGGFSSGFGEDFSHMKMRGQDLHFHMEISFREAVEGGKKAVTLPEAGRLEITIPAGIEDGQTLRLAGKGGPGANGGAPGDALITISVAEDPVFTRDGDDIHMDLPVSIDEAVLGGPVEVPLPGGRVRLKVPANSSSGRVMRLRGKGVVRANGRAGDLLVTLKVVLPQTEDPALAEAIRKWRAEHSYDARANWEGNRK</sequence>
<accession>A0A443JNG5</accession>
<dbReference type="OrthoDB" id="9779889at2"/>
<dbReference type="FunFam" id="2.60.260.20:FF:000013">
    <property type="entry name" value="DnaJ subfamily B member 11"/>
    <property type="match status" value="1"/>
</dbReference>
<dbReference type="Pfam" id="PF00226">
    <property type="entry name" value="DnaJ"/>
    <property type="match status" value="1"/>
</dbReference>
<feature type="domain" description="J" evidence="2">
    <location>
        <begin position="7"/>
        <end position="72"/>
    </location>
</feature>
<dbReference type="Gene3D" id="1.10.287.110">
    <property type="entry name" value="DnaJ domain"/>
    <property type="match status" value="1"/>
</dbReference>